<dbReference type="CDD" id="cd06445">
    <property type="entry name" value="ATase"/>
    <property type="match status" value="1"/>
</dbReference>
<dbReference type="PANTHER" id="PTHR42942:SF1">
    <property type="entry name" value="ALKYLTRANSFERASE-LIKE PROTEIN 1"/>
    <property type="match status" value="1"/>
</dbReference>
<dbReference type="Gene3D" id="1.10.10.10">
    <property type="entry name" value="Winged helix-like DNA-binding domain superfamily/Winged helix DNA-binding domain"/>
    <property type="match status" value="1"/>
</dbReference>
<protein>
    <submittedName>
        <fullName evidence="3">Methylated-DNA--protein-cysteine methyltransferase</fullName>
    </submittedName>
</protein>
<dbReference type="Proteomes" id="UP000324996">
    <property type="component" value="Unassembled WGS sequence"/>
</dbReference>
<dbReference type="EMBL" id="BKCN01000006">
    <property type="protein sequence ID" value="GER03854.1"/>
    <property type="molecule type" value="Genomic_DNA"/>
</dbReference>
<name>A0A5A7N7X5_9PROT</name>
<evidence type="ECO:0000313" key="3">
    <source>
        <dbReference type="EMBL" id="GER03854.1"/>
    </source>
</evidence>
<dbReference type="SUPFAM" id="SSF46767">
    <property type="entry name" value="Methylated DNA-protein cysteine methyltransferase, C-terminal domain"/>
    <property type="match status" value="1"/>
</dbReference>
<keyword evidence="4" id="KW-1185">Reference proteome</keyword>
<dbReference type="InterPro" id="IPR014048">
    <property type="entry name" value="MethylDNA_cys_MeTrfase_DNA-bd"/>
</dbReference>
<dbReference type="Pfam" id="PF01035">
    <property type="entry name" value="DNA_binding_1"/>
    <property type="match status" value="1"/>
</dbReference>
<dbReference type="GO" id="GO:0032259">
    <property type="term" value="P:methylation"/>
    <property type="evidence" value="ECO:0007669"/>
    <property type="project" value="UniProtKB-KW"/>
</dbReference>
<dbReference type="GO" id="GO:0006281">
    <property type="term" value="P:DNA repair"/>
    <property type="evidence" value="ECO:0007669"/>
    <property type="project" value="InterPro"/>
</dbReference>
<reference evidence="3 4" key="1">
    <citation type="submission" date="2019-09" db="EMBL/GenBank/DDBJ databases">
        <title>NBRP : Genome information of microbial organism related human and environment.</title>
        <authorList>
            <person name="Hattori M."/>
            <person name="Oshima K."/>
            <person name="Inaba H."/>
            <person name="Suda W."/>
            <person name="Sakamoto M."/>
            <person name="Iino T."/>
            <person name="Kitahara M."/>
            <person name="Oshida Y."/>
            <person name="Iida T."/>
            <person name="Kudo T."/>
            <person name="Itoh T."/>
            <person name="Ohkuma M."/>
        </authorList>
    </citation>
    <scope>NUCLEOTIDE SEQUENCE [LARGE SCALE GENOMIC DNA]</scope>
    <source>
        <strain evidence="3 4">Q-1</strain>
    </source>
</reference>
<organism evidence="3 4">
    <name type="scientific">Iodidimonas nitroreducens</name>
    <dbReference type="NCBI Taxonomy" id="1236968"/>
    <lineage>
        <taxon>Bacteria</taxon>
        <taxon>Pseudomonadati</taxon>
        <taxon>Pseudomonadota</taxon>
        <taxon>Alphaproteobacteria</taxon>
        <taxon>Iodidimonadales</taxon>
        <taxon>Iodidimonadaceae</taxon>
        <taxon>Iodidimonas</taxon>
    </lineage>
</organism>
<feature type="domain" description="Methylated-DNA-[protein]-cysteine S-methyltransferase DNA binding" evidence="2">
    <location>
        <begin position="7"/>
        <end position="97"/>
    </location>
</feature>
<dbReference type="InterPro" id="IPR052520">
    <property type="entry name" value="ATL_DNA_repair"/>
</dbReference>
<dbReference type="InterPro" id="IPR036388">
    <property type="entry name" value="WH-like_DNA-bd_sf"/>
</dbReference>
<dbReference type="AlphaFoldDB" id="A0A5A7N7X5"/>
<gene>
    <name evidence="3" type="ORF">JCM17846_15360</name>
</gene>
<proteinExistence type="predicted"/>
<evidence type="ECO:0000313" key="4">
    <source>
        <dbReference type="Proteomes" id="UP000324996"/>
    </source>
</evidence>
<dbReference type="InterPro" id="IPR036217">
    <property type="entry name" value="MethylDNA_cys_MeTrfase_DNAb"/>
</dbReference>
<keyword evidence="1" id="KW-0227">DNA damage</keyword>
<keyword evidence="3" id="KW-0808">Transferase</keyword>
<keyword evidence="3" id="KW-0489">Methyltransferase</keyword>
<comment type="caution">
    <text evidence="3">The sequence shown here is derived from an EMBL/GenBank/DDBJ whole genome shotgun (WGS) entry which is preliminary data.</text>
</comment>
<dbReference type="GO" id="GO:0008168">
    <property type="term" value="F:methyltransferase activity"/>
    <property type="evidence" value="ECO:0007669"/>
    <property type="project" value="UniProtKB-KW"/>
</dbReference>
<accession>A0A5A7N7X5</accession>
<evidence type="ECO:0000259" key="2">
    <source>
        <dbReference type="Pfam" id="PF01035"/>
    </source>
</evidence>
<evidence type="ECO:0000256" key="1">
    <source>
        <dbReference type="ARBA" id="ARBA00022763"/>
    </source>
</evidence>
<sequence length="133" mass="14055">MTDQKFAKIHALVALIPLGEVASYGQIAAHIPGVTARLVGFAMAGLGHGRPGSGDMGDEHAGDEAAIPWHRVVNAKGTISGHAGAAEQRRRLEAEGIHFDAHHRLDLKKHGWSGPDPLTLMDLGLDPETAFTS</sequence>
<dbReference type="RefSeq" id="WP_042087855.1">
    <property type="nucleotide sequence ID" value="NZ_BKCN01000006.1"/>
</dbReference>
<dbReference type="PANTHER" id="PTHR42942">
    <property type="entry name" value="6-O-METHYLGUANINE DNA METHYLTRANSFERASE"/>
    <property type="match status" value="1"/>
</dbReference>